<comment type="cofactor">
    <cofactor evidence="1 4">
        <name>a divalent metal cation</name>
        <dbReference type="ChEBI" id="CHEBI:60240"/>
    </cofactor>
</comment>
<reference evidence="5 6" key="1">
    <citation type="submission" date="2015-07" db="EMBL/GenBank/DDBJ databases">
        <title>The draft genome sequence of Leadbetterella sp. JN14-9.</title>
        <authorList>
            <person name="Liu Y."/>
            <person name="Du J."/>
            <person name="Shao Z."/>
        </authorList>
    </citation>
    <scope>NUCLEOTIDE SEQUENCE [LARGE SCALE GENOMIC DNA]</scope>
    <source>
        <strain evidence="5 6">JN14-9</strain>
    </source>
</reference>
<dbReference type="PATRIC" id="fig|1605367.3.peg.870"/>
<feature type="site" description="Important for substrate specificity" evidence="4">
    <location>
        <position position="16"/>
    </location>
</feature>
<comment type="caution">
    <text evidence="5">The sequence shown here is derived from an EMBL/GenBank/DDBJ whole genome shotgun (WGS) entry which is preliminary data.</text>
</comment>
<comment type="similarity">
    <text evidence="4">Belongs to the Maf family. YhdE subfamily.</text>
</comment>
<sequence>MIMLTKPLVLGSGSPRRKEILEKAGFQFSVEVKPTNESFSESMPVGEVASYISAQKVNEFGDEYNDKIVLCSDTVVILNGEIMNKPIDVSEAAMMLKTLSGNQHKVITGVSVKVNGEVNSFSDECFVNFEELSDAEIDYYIKTCKPFDKAGAYGIQDFIGMAKISKLEGSFYTVMGLPVHKVYQALQPYIRWNS</sequence>
<feature type="active site" description="Proton acceptor" evidence="4">
    <location>
        <position position="73"/>
    </location>
</feature>
<dbReference type="NCBIfam" id="TIGR00172">
    <property type="entry name" value="maf"/>
    <property type="match status" value="1"/>
</dbReference>
<dbReference type="PIRSF" id="PIRSF006305">
    <property type="entry name" value="Maf"/>
    <property type="match status" value="1"/>
</dbReference>
<dbReference type="GO" id="GO:0005737">
    <property type="term" value="C:cytoplasm"/>
    <property type="evidence" value="ECO:0007669"/>
    <property type="project" value="UniProtKB-SubCell"/>
</dbReference>
<evidence type="ECO:0000256" key="4">
    <source>
        <dbReference type="HAMAP-Rule" id="MF_00528"/>
    </source>
</evidence>
<proteinExistence type="inferred from homology"/>
<gene>
    <name evidence="5" type="ORF">AFM12_17180</name>
</gene>
<evidence type="ECO:0000313" key="6">
    <source>
        <dbReference type="Proteomes" id="UP000050454"/>
    </source>
</evidence>
<dbReference type="InterPro" id="IPR003697">
    <property type="entry name" value="Maf-like"/>
</dbReference>
<dbReference type="SUPFAM" id="SSF52972">
    <property type="entry name" value="ITPase-like"/>
    <property type="match status" value="1"/>
</dbReference>
<dbReference type="Proteomes" id="UP000050454">
    <property type="component" value="Unassembled WGS sequence"/>
</dbReference>
<dbReference type="PANTHER" id="PTHR43213">
    <property type="entry name" value="BIFUNCTIONAL DTTP/UTP PYROPHOSPHATASE/METHYLTRANSFERASE PROTEIN-RELATED"/>
    <property type="match status" value="1"/>
</dbReference>
<dbReference type="GO" id="GO:0036221">
    <property type="term" value="F:UTP diphosphatase activity"/>
    <property type="evidence" value="ECO:0007669"/>
    <property type="project" value="RHEA"/>
</dbReference>
<dbReference type="Pfam" id="PF02545">
    <property type="entry name" value="Maf"/>
    <property type="match status" value="1"/>
</dbReference>
<accession>A0A0P7BRU3</accession>
<feature type="site" description="Important for substrate specificity" evidence="4">
    <location>
        <position position="74"/>
    </location>
</feature>
<dbReference type="InterPro" id="IPR029001">
    <property type="entry name" value="ITPase-like_fam"/>
</dbReference>
<keyword evidence="6" id="KW-1185">Reference proteome</keyword>
<keyword evidence="3 4" id="KW-0546">Nucleotide metabolism</keyword>
<keyword evidence="2 4" id="KW-0378">Hydrolase</keyword>
<dbReference type="HAMAP" id="MF_00528">
    <property type="entry name" value="Maf"/>
    <property type="match status" value="1"/>
</dbReference>
<evidence type="ECO:0000256" key="1">
    <source>
        <dbReference type="ARBA" id="ARBA00001968"/>
    </source>
</evidence>
<dbReference type="CDD" id="cd00555">
    <property type="entry name" value="Maf"/>
    <property type="match status" value="1"/>
</dbReference>
<comment type="catalytic activity">
    <reaction evidence="4">
        <text>UTP + H2O = UMP + diphosphate + H(+)</text>
        <dbReference type="Rhea" id="RHEA:29395"/>
        <dbReference type="ChEBI" id="CHEBI:15377"/>
        <dbReference type="ChEBI" id="CHEBI:15378"/>
        <dbReference type="ChEBI" id="CHEBI:33019"/>
        <dbReference type="ChEBI" id="CHEBI:46398"/>
        <dbReference type="ChEBI" id="CHEBI:57865"/>
        <dbReference type="EC" id="3.6.1.9"/>
    </reaction>
</comment>
<evidence type="ECO:0000256" key="2">
    <source>
        <dbReference type="ARBA" id="ARBA00022801"/>
    </source>
</evidence>
<dbReference type="RefSeq" id="WP_055151244.1">
    <property type="nucleotide sequence ID" value="NZ_JXSZ01000013.1"/>
</dbReference>
<dbReference type="AlphaFoldDB" id="A0A0P7BRU3"/>
<organism evidence="5 6">
    <name type="scientific">Jiulongibacter sediminis</name>
    <dbReference type="NCBI Taxonomy" id="1605367"/>
    <lineage>
        <taxon>Bacteria</taxon>
        <taxon>Pseudomonadati</taxon>
        <taxon>Bacteroidota</taxon>
        <taxon>Cytophagia</taxon>
        <taxon>Cytophagales</taxon>
        <taxon>Leadbetterellaceae</taxon>
        <taxon>Jiulongibacter</taxon>
    </lineage>
</organism>
<dbReference type="OrthoDB" id="9807767at2"/>
<dbReference type="EC" id="3.6.1.9" evidence="4"/>
<comment type="subcellular location">
    <subcellularLocation>
        <location evidence="4">Cytoplasm</location>
    </subcellularLocation>
</comment>
<dbReference type="GO" id="GO:0036218">
    <property type="term" value="F:dTTP diphosphatase activity"/>
    <property type="evidence" value="ECO:0007669"/>
    <property type="project" value="RHEA"/>
</dbReference>
<dbReference type="Gene3D" id="3.90.950.10">
    <property type="match status" value="1"/>
</dbReference>
<evidence type="ECO:0000256" key="3">
    <source>
        <dbReference type="ARBA" id="ARBA00023080"/>
    </source>
</evidence>
<comment type="function">
    <text evidence="4">Nucleoside triphosphate pyrophosphatase that hydrolyzes dTTP and UTP. May have a dual role in cell division arrest and in preventing the incorporation of modified nucleotides into cellular nucleic acids.</text>
</comment>
<dbReference type="EMBL" id="LGTQ01000013">
    <property type="protein sequence ID" value="KPM47094.1"/>
    <property type="molecule type" value="Genomic_DNA"/>
</dbReference>
<comment type="caution">
    <text evidence="4">Lacks conserved residue(s) required for the propagation of feature annotation.</text>
</comment>
<dbReference type="GO" id="GO:0009117">
    <property type="term" value="P:nucleotide metabolic process"/>
    <property type="evidence" value="ECO:0007669"/>
    <property type="project" value="UniProtKB-KW"/>
</dbReference>
<keyword evidence="4" id="KW-0963">Cytoplasm</keyword>
<evidence type="ECO:0000313" key="5">
    <source>
        <dbReference type="EMBL" id="KPM47094.1"/>
    </source>
</evidence>
<comment type="catalytic activity">
    <reaction evidence="4">
        <text>dTTP + H2O = dTMP + diphosphate + H(+)</text>
        <dbReference type="Rhea" id="RHEA:28534"/>
        <dbReference type="ChEBI" id="CHEBI:15377"/>
        <dbReference type="ChEBI" id="CHEBI:15378"/>
        <dbReference type="ChEBI" id="CHEBI:33019"/>
        <dbReference type="ChEBI" id="CHEBI:37568"/>
        <dbReference type="ChEBI" id="CHEBI:63528"/>
        <dbReference type="EC" id="3.6.1.9"/>
    </reaction>
</comment>
<name>A0A0P7BRU3_9BACT</name>
<dbReference type="PANTHER" id="PTHR43213:SF5">
    <property type="entry name" value="BIFUNCTIONAL DTTP_UTP PYROPHOSPHATASE_METHYLTRANSFERASE PROTEIN-RELATED"/>
    <property type="match status" value="1"/>
</dbReference>
<protein>
    <recommendedName>
        <fullName evidence="4">dTTP/UTP pyrophosphatase</fullName>
        <shortName evidence="4">dTTPase/UTPase</shortName>
        <ecNumber evidence="4">3.6.1.9</ecNumber>
    </recommendedName>
    <alternativeName>
        <fullName evidence="4">Nucleoside triphosphate pyrophosphatase</fullName>
    </alternativeName>
    <alternativeName>
        <fullName evidence="4">Nucleotide pyrophosphatase</fullName>
        <shortName evidence="4">Nucleotide PPase</shortName>
    </alternativeName>
</protein>
<feature type="site" description="Important for substrate specificity" evidence="4">
    <location>
        <position position="156"/>
    </location>
</feature>
<dbReference type="STRING" id="1605367.AFM12_17180"/>